<dbReference type="Proteomes" id="UP000507470">
    <property type="component" value="Unassembled WGS sequence"/>
</dbReference>
<reference evidence="2 3" key="1">
    <citation type="submission" date="2020-06" db="EMBL/GenBank/DDBJ databases">
        <authorList>
            <person name="Li R."/>
            <person name="Bekaert M."/>
        </authorList>
    </citation>
    <scope>NUCLEOTIDE SEQUENCE [LARGE SCALE GENOMIC DNA]</scope>
    <source>
        <strain evidence="3">wild</strain>
    </source>
</reference>
<keyword evidence="1" id="KW-0472">Membrane</keyword>
<organism evidence="2 3">
    <name type="scientific">Mytilus coruscus</name>
    <name type="common">Sea mussel</name>
    <dbReference type="NCBI Taxonomy" id="42192"/>
    <lineage>
        <taxon>Eukaryota</taxon>
        <taxon>Metazoa</taxon>
        <taxon>Spiralia</taxon>
        <taxon>Lophotrochozoa</taxon>
        <taxon>Mollusca</taxon>
        <taxon>Bivalvia</taxon>
        <taxon>Autobranchia</taxon>
        <taxon>Pteriomorphia</taxon>
        <taxon>Mytilida</taxon>
        <taxon>Mytiloidea</taxon>
        <taxon>Mytilidae</taxon>
        <taxon>Mytilinae</taxon>
        <taxon>Mytilus</taxon>
    </lineage>
</organism>
<dbReference type="InterPro" id="IPR011992">
    <property type="entry name" value="EF-hand-dom_pair"/>
</dbReference>
<feature type="transmembrane region" description="Helical" evidence="1">
    <location>
        <begin position="12"/>
        <end position="38"/>
    </location>
</feature>
<dbReference type="SUPFAM" id="SSF47473">
    <property type="entry name" value="EF-hand"/>
    <property type="match status" value="1"/>
</dbReference>
<evidence type="ECO:0008006" key="4">
    <source>
        <dbReference type="Google" id="ProtNLM"/>
    </source>
</evidence>
<protein>
    <recommendedName>
        <fullName evidence="4">EF-hand domain-containing protein</fullName>
    </recommendedName>
</protein>
<evidence type="ECO:0000313" key="2">
    <source>
        <dbReference type="EMBL" id="CAC5414330.1"/>
    </source>
</evidence>
<accession>A0A6J8E1J9</accession>
<dbReference type="EMBL" id="CACVKT020008340">
    <property type="protein sequence ID" value="CAC5414330.1"/>
    <property type="molecule type" value="Genomic_DNA"/>
</dbReference>
<dbReference type="OrthoDB" id="6106590at2759"/>
<keyword evidence="1" id="KW-1133">Transmembrane helix</keyword>
<dbReference type="AlphaFoldDB" id="A0A6J8E1J9"/>
<sequence length="228" mass="26840">MMEENVQTIVKYTYRLLLLKVMKVAWILLLSLVLVFLLEDCDAWRSRFRGRRFFRKALPRIRGRRLLRKIGHAVKKTFKTIAKVTVLTNPYLFVAKQVYDRYKAKKLQAALRGQTCIADIVCGGSWVNNKVTWYCDNICKVWANDKFNWPGQLVALPCKFSEYDYTRSGYFYPADLAYHVGERGQETDNLMVFKYLDQNGDGKVSLQENLLKDEDNLKRHNARHHYNK</sequence>
<evidence type="ECO:0000313" key="3">
    <source>
        <dbReference type="Proteomes" id="UP000507470"/>
    </source>
</evidence>
<proteinExistence type="predicted"/>
<name>A0A6J8E1J9_MYTCO</name>
<keyword evidence="1" id="KW-0812">Transmembrane</keyword>
<keyword evidence="3" id="KW-1185">Reference proteome</keyword>
<evidence type="ECO:0000256" key="1">
    <source>
        <dbReference type="SAM" id="Phobius"/>
    </source>
</evidence>
<gene>
    <name evidence="2" type="ORF">MCOR_47155</name>
</gene>